<dbReference type="OrthoDB" id="6075221at2759"/>
<evidence type="ECO:0000313" key="2">
    <source>
        <dbReference type="EMBL" id="CAC5411933.1"/>
    </source>
</evidence>
<keyword evidence="3" id="KW-1185">Reference proteome</keyword>
<feature type="compositionally biased region" description="Basic and acidic residues" evidence="1">
    <location>
        <begin position="160"/>
        <end position="179"/>
    </location>
</feature>
<organism evidence="2 3">
    <name type="scientific">Mytilus coruscus</name>
    <name type="common">Sea mussel</name>
    <dbReference type="NCBI Taxonomy" id="42192"/>
    <lineage>
        <taxon>Eukaryota</taxon>
        <taxon>Metazoa</taxon>
        <taxon>Spiralia</taxon>
        <taxon>Lophotrochozoa</taxon>
        <taxon>Mollusca</taxon>
        <taxon>Bivalvia</taxon>
        <taxon>Autobranchia</taxon>
        <taxon>Pteriomorphia</taxon>
        <taxon>Mytilida</taxon>
        <taxon>Mytiloidea</taxon>
        <taxon>Mytilidae</taxon>
        <taxon>Mytilinae</taxon>
        <taxon>Mytilus</taxon>
    </lineage>
</organism>
<proteinExistence type="predicted"/>
<feature type="region of interest" description="Disordered" evidence="1">
    <location>
        <begin position="107"/>
        <end position="128"/>
    </location>
</feature>
<sequence length="179" mass="20232">MATASTTNAPNKDATNDLLETCDLSLQSVYKYYPKEFLPKKLSKSSSLKAKELKFEHIEDNTYEPQANMVAFKVPAQKIAPYIKGLSISYYDIYGKIDNFQVNLNENQSNDESDVNETTSDTNSDLNETIVAKDDTKLKPQLPSEQSVETVLTIDQNNNKPHEMNKDTHGEKTRHNINP</sequence>
<evidence type="ECO:0000313" key="3">
    <source>
        <dbReference type="Proteomes" id="UP000507470"/>
    </source>
</evidence>
<dbReference type="EMBL" id="CACVKT020007931">
    <property type="protein sequence ID" value="CAC5411933.1"/>
    <property type="molecule type" value="Genomic_DNA"/>
</dbReference>
<gene>
    <name evidence="2" type="ORF">MCOR_44972</name>
</gene>
<feature type="compositionally biased region" description="Polar residues" evidence="1">
    <location>
        <begin position="116"/>
        <end position="127"/>
    </location>
</feature>
<accession>A0A6J8DTL0</accession>
<protein>
    <submittedName>
        <fullName evidence="2">Uncharacterized protein</fullName>
    </submittedName>
</protein>
<dbReference type="AlphaFoldDB" id="A0A6J8DTL0"/>
<dbReference type="Proteomes" id="UP000507470">
    <property type="component" value="Unassembled WGS sequence"/>
</dbReference>
<reference evidence="2 3" key="1">
    <citation type="submission" date="2020-06" db="EMBL/GenBank/DDBJ databases">
        <authorList>
            <person name="Li R."/>
            <person name="Bekaert M."/>
        </authorList>
    </citation>
    <scope>NUCLEOTIDE SEQUENCE [LARGE SCALE GENOMIC DNA]</scope>
    <source>
        <strain evidence="3">wild</strain>
    </source>
</reference>
<feature type="region of interest" description="Disordered" evidence="1">
    <location>
        <begin position="154"/>
        <end position="179"/>
    </location>
</feature>
<evidence type="ECO:0000256" key="1">
    <source>
        <dbReference type="SAM" id="MobiDB-lite"/>
    </source>
</evidence>
<name>A0A6J8DTL0_MYTCO</name>